<dbReference type="SUPFAM" id="SSF102114">
    <property type="entry name" value="Radical SAM enzymes"/>
    <property type="match status" value="1"/>
</dbReference>
<evidence type="ECO:0000256" key="5">
    <source>
        <dbReference type="ARBA" id="ARBA00023014"/>
    </source>
</evidence>
<dbReference type="GO" id="GO:0051536">
    <property type="term" value="F:iron-sulfur cluster binding"/>
    <property type="evidence" value="ECO:0007669"/>
    <property type="project" value="UniProtKB-KW"/>
</dbReference>
<gene>
    <name evidence="7" type="primary">hxsC</name>
    <name evidence="7" type="ORF">CRT60_06745</name>
</gene>
<dbReference type="GO" id="GO:0006783">
    <property type="term" value="P:heme biosynthetic process"/>
    <property type="evidence" value="ECO:0007669"/>
    <property type="project" value="TreeGrafter"/>
</dbReference>
<comment type="cofactor">
    <cofactor evidence="1">
        <name>[4Fe-4S] cluster</name>
        <dbReference type="ChEBI" id="CHEBI:49883"/>
    </cofactor>
</comment>
<dbReference type="GO" id="GO:0046872">
    <property type="term" value="F:metal ion binding"/>
    <property type="evidence" value="ECO:0007669"/>
    <property type="project" value="UniProtKB-KW"/>
</dbReference>
<dbReference type="OrthoDB" id="4501241at2"/>
<evidence type="ECO:0000259" key="6">
    <source>
        <dbReference type="PROSITE" id="PS51918"/>
    </source>
</evidence>
<dbReference type="SFLD" id="SFLDG01103">
    <property type="entry name" value="Uncharacterised_Radical_SAM_Su"/>
    <property type="match status" value="1"/>
</dbReference>
<dbReference type="InterPro" id="IPR013785">
    <property type="entry name" value="Aldolase_TIM"/>
</dbReference>
<evidence type="ECO:0000313" key="8">
    <source>
        <dbReference type="Proteomes" id="UP000225379"/>
    </source>
</evidence>
<dbReference type="SFLD" id="SFLDG01067">
    <property type="entry name" value="SPASM/twitch_domain_containing"/>
    <property type="match status" value="1"/>
</dbReference>
<keyword evidence="5" id="KW-0411">Iron-sulfur</keyword>
<keyword evidence="8" id="KW-1185">Reference proteome</keyword>
<dbReference type="PROSITE" id="PS51918">
    <property type="entry name" value="RADICAL_SAM"/>
    <property type="match status" value="1"/>
</dbReference>
<dbReference type="Gene3D" id="3.20.20.70">
    <property type="entry name" value="Aldolase class I"/>
    <property type="match status" value="1"/>
</dbReference>
<keyword evidence="2" id="KW-0949">S-adenosyl-L-methionine</keyword>
<dbReference type="InterPro" id="IPR007197">
    <property type="entry name" value="rSAM"/>
</dbReference>
<comment type="caution">
    <text evidence="7">The sequence shown here is derived from an EMBL/GenBank/DDBJ whole genome shotgun (WGS) entry which is preliminary data.</text>
</comment>
<evidence type="ECO:0000256" key="3">
    <source>
        <dbReference type="ARBA" id="ARBA00022723"/>
    </source>
</evidence>
<proteinExistence type="predicted"/>
<dbReference type="Pfam" id="PF04055">
    <property type="entry name" value="Radical_SAM"/>
    <property type="match status" value="1"/>
</dbReference>
<protein>
    <submittedName>
        <fullName evidence="7">His-Xaa-Ser system radical SAM maturase HxsC</fullName>
    </submittedName>
</protein>
<feature type="domain" description="Radical SAM core" evidence="6">
    <location>
        <begin position="106"/>
        <end position="330"/>
    </location>
</feature>
<evidence type="ECO:0000313" key="7">
    <source>
        <dbReference type="EMBL" id="PGH57684.1"/>
    </source>
</evidence>
<dbReference type="Proteomes" id="UP000225379">
    <property type="component" value="Unassembled WGS sequence"/>
</dbReference>
<sequence length="395" mass="43551">MLPLHTRAVISGDLSRPLLKVLDLAEALRGDVPHEQVAVQLDDGIDVDTGVLRDLGFAAVMRPGATDMRPDDALPVICGLSNIDVVNPGDVIRVRQDSGQLSVLYRRGANANSLFLTEQCNSRCLMCSQPPRDEDDLWRVRELLDLIPLIDRNLPQLGFTGGEPTLLGPLLPELIRACKAALPRTGLHILTNGRNFADPAVADSVHEAAGCTTWAIPLYADVPSRHDHVVQAAGAFDATINGIYNLAERGHAIEIRFVVHAQTLPRMQRFAEFIWRNMPFVSHVAFMGLEPMGFAKVNRDLLWVDPVDYGPALADAAWRLQDRGITTSIYNVPLCVLPKTAWPLARQSISDWKNVYDPACDGCSMRSRCCGFFASHGQAWRSRGVKAFRFDEAAE</sequence>
<dbReference type="InterPro" id="IPR050377">
    <property type="entry name" value="Radical_SAM_PqqE_MftC-like"/>
</dbReference>
<dbReference type="CDD" id="cd01335">
    <property type="entry name" value="Radical_SAM"/>
    <property type="match status" value="1"/>
</dbReference>
<dbReference type="EMBL" id="PDKW01000039">
    <property type="protein sequence ID" value="PGH57684.1"/>
    <property type="molecule type" value="Genomic_DNA"/>
</dbReference>
<evidence type="ECO:0000256" key="2">
    <source>
        <dbReference type="ARBA" id="ARBA00022691"/>
    </source>
</evidence>
<dbReference type="SFLD" id="SFLDS00029">
    <property type="entry name" value="Radical_SAM"/>
    <property type="match status" value="1"/>
</dbReference>
<dbReference type="PANTHER" id="PTHR11228">
    <property type="entry name" value="RADICAL SAM DOMAIN PROTEIN"/>
    <property type="match status" value="1"/>
</dbReference>
<keyword evidence="3" id="KW-0479">Metal-binding</keyword>
<dbReference type="GO" id="GO:0003824">
    <property type="term" value="F:catalytic activity"/>
    <property type="evidence" value="ECO:0007669"/>
    <property type="project" value="InterPro"/>
</dbReference>
<dbReference type="PANTHER" id="PTHR11228:SF7">
    <property type="entry name" value="PQQA PEPTIDE CYCLASE"/>
    <property type="match status" value="1"/>
</dbReference>
<name>A0A2B8B8R0_9PROT</name>
<evidence type="ECO:0000256" key="4">
    <source>
        <dbReference type="ARBA" id="ARBA00023004"/>
    </source>
</evidence>
<keyword evidence="4" id="KW-0408">Iron</keyword>
<dbReference type="InterPro" id="IPR024032">
    <property type="entry name" value="rSAM_paired_HxsC"/>
</dbReference>
<dbReference type="AlphaFoldDB" id="A0A2B8B8R0"/>
<accession>A0A2B8B8R0</accession>
<dbReference type="NCBIfam" id="TIGR03977">
    <property type="entry name" value="rSAM_pair_HxsC"/>
    <property type="match status" value="1"/>
</dbReference>
<dbReference type="InterPro" id="IPR058240">
    <property type="entry name" value="rSAM_sf"/>
</dbReference>
<organism evidence="7 8">
    <name type="scientific">Azospirillum palustre</name>
    <dbReference type="NCBI Taxonomy" id="2044885"/>
    <lineage>
        <taxon>Bacteria</taxon>
        <taxon>Pseudomonadati</taxon>
        <taxon>Pseudomonadota</taxon>
        <taxon>Alphaproteobacteria</taxon>
        <taxon>Rhodospirillales</taxon>
        <taxon>Azospirillaceae</taxon>
        <taxon>Azospirillum</taxon>
    </lineage>
</organism>
<reference evidence="8" key="1">
    <citation type="submission" date="2017-10" db="EMBL/GenBank/DDBJ databases">
        <authorList>
            <person name="Kravchenko I.K."/>
            <person name="Grouzdev D.S."/>
        </authorList>
    </citation>
    <scope>NUCLEOTIDE SEQUENCE [LARGE SCALE GENOMIC DNA]</scope>
    <source>
        <strain evidence="8">B2</strain>
    </source>
</reference>
<evidence type="ECO:0000256" key="1">
    <source>
        <dbReference type="ARBA" id="ARBA00001966"/>
    </source>
</evidence>
<dbReference type="RefSeq" id="WP_098735676.1">
    <property type="nucleotide sequence ID" value="NZ_PDKW01000039.1"/>
</dbReference>